<feature type="domain" description="Epoxide hydrolase N-terminal" evidence="4">
    <location>
        <begin position="17"/>
        <end position="73"/>
    </location>
</feature>
<dbReference type="AlphaFoldDB" id="A0A168E4P6"/>
<comment type="similarity">
    <text evidence="1">Belongs to the peptidase S33 family.</text>
</comment>
<accession>A0A168E4P6</accession>
<dbReference type="GO" id="GO:0097176">
    <property type="term" value="P:epoxide metabolic process"/>
    <property type="evidence" value="ECO:0007669"/>
    <property type="project" value="TreeGrafter"/>
</dbReference>
<evidence type="ECO:0000259" key="4">
    <source>
        <dbReference type="Pfam" id="PF06441"/>
    </source>
</evidence>
<dbReference type="Pfam" id="PF06441">
    <property type="entry name" value="EHN"/>
    <property type="match status" value="1"/>
</dbReference>
<keyword evidence="2 5" id="KW-0378">Hydrolase</keyword>
<dbReference type="Gene3D" id="3.40.50.1820">
    <property type="entry name" value="alpha/beta hydrolase"/>
    <property type="match status" value="1"/>
</dbReference>
<dbReference type="STRING" id="1081109.A0A168E4P6"/>
<reference evidence="5 6" key="1">
    <citation type="journal article" date="2016" name="Genome Biol. Evol.">
        <title>Divergent and convergent evolution of fungal pathogenicity.</title>
        <authorList>
            <person name="Shang Y."/>
            <person name="Xiao G."/>
            <person name="Zheng P."/>
            <person name="Cen K."/>
            <person name="Zhan S."/>
            <person name="Wang C."/>
        </authorList>
    </citation>
    <scope>NUCLEOTIDE SEQUENCE [LARGE SCALE GENOMIC DNA]</scope>
    <source>
        <strain evidence="5 6">RCEF 2490</strain>
    </source>
</reference>
<evidence type="ECO:0000313" key="5">
    <source>
        <dbReference type="EMBL" id="KZZ98413.1"/>
    </source>
</evidence>
<dbReference type="GO" id="GO:0004301">
    <property type="term" value="F:epoxide hydrolase activity"/>
    <property type="evidence" value="ECO:0007669"/>
    <property type="project" value="TreeGrafter"/>
</dbReference>
<proteinExistence type="inferred from homology"/>
<name>A0A168E4P6_9HYPO</name>
<evidence type="ECO:0000313" key="6">
    <source>
        <dbReference type="Proteomes" id="UP000078544"/>
    </source>
</evidence>
<dbReference type="EMBL" id="AZGY01000005">
    <property type="protein sequence ID" value="KZZ98413.1"/>
    <property type="molecule type" value="Genomic_DNA"/>
</dbReference>
<gene>
    <name evidence="5" type="ORF">AAL_02931</name>
</gene>
<dbReference type="InterPro" id="IPR029058">
    <property type="entry name" value="AB_hydrolase_fold"/>
</dbReference>
<keyword evidence="6" id="KW-1185">Reference proteome</keyword>
<dbReference type="InterPro" id="IPR010497">
    <property type="entry name" value="Epoxide_hydro_N"/>
</dbReference>
<dbReference type="SUPFAM" id="SSF53474">
    <property type="entry name" value="alpha/beta-Hydrolases"/>
    <property type="match status" value="1"/>
</dbReference>
<evidence type="ECO:0000256" key="2">
    <source>
        <dbReference type="ARBA" id="ARBA00022801"/>
    </source>
</evidence>
<comment type="caution">
    <text evidence="5">The sequence shown here is derived from an EMBL/GenBank/DDBJ whole genome shotgun (WGS) entry which is preliminary data.</text>
</comment>
<organism evidence="5 6">
    <name type="scientific">Moelleriella libera RCEF 2490</name>
    <dbReference type="NCBI Taxonomy" id="1081109"/>
    <lineage>
        <taxon>Eukaryota</taxon>
        <taxon>Fungi</taxon>
        <taxon>Dikarya</taxon>
        <taxon>Ascomycota</taxon>
        <taxon>Pezizomycotina</taxon>
        <taxon>Sordariomycetes</taxon>
        <taxon>Hypocreomycetidae</taxon>
        <taxon>Hypocreales</taxon>
        <taxon>Clavicipitaceae</taxon>
        <taxon>Moelleriella</taxon>
    </lineage>
</organism>
<sequence>MFNAHLVPYVDRLSHGFWRNPEADLSRSVPQFRTAIRTEGSESSVRLHFVHSLSSRANSAPLLMIPPFPFTNLSLTHLTDHFTNPGDGERDDIAFHLVIPSLPGLGFSDAINSSKHMIPLVAEMFDKLMKRLGYDHYLVTTAAPSPNAFTDIDSRLIKYIAVSFPDSCLGAHMISPPFSQPKLRFAPLAWLKWKMASTLQRPCLGYSQHDIAIIRRHKARRRLQHKQIPLLPGINTVGDKAFEPNTLSYALCDSPVGLLLFFVMVLRLLESKHEFSNQEMIHMTELTWLPGPEGTIRMWANCSSMTEQVPKPSHKPRIGVTTFAKAAAQEDQDRSQGISPTASSDAHTCLAWGYVSYDVLSSQVVPGPPGLLAWERPGVIAAGVRKLAKAVISIDGRLQKEEETGTTLLEQVRVEGNRLAPAEVSGTTIQGGVSPIPAPADAPKSSQTTDVTESDASRQNRPSTPMPPKPSQVGESSQSAPLDDGSGDDGGQSSNQGSPSTIKPFKGSPP</sequence>
<feature type="region of interest" description="Disordered" evidence="3">
    <location>
        <begin position="423"/>
        <end position="510"/>
    </location>
</feature>
<evidence type="ECO:0000256" key="3">
    <source>
        <dbReference type="SAM" id="MobiDB-lite"/>
    </source>
</evidence>
<dbReference type="PANTHER" id="PTHR21661:SF71">
    <property type="entry name" value="EPOXIDE HYDROLASE N-TERMINAL DOMAIN-CONTAINING PROTEIN"/>
    <property type="match status" value="1"/>
</dbReference>
<dbReference type="Proteomes" id="UP000078544">
    <property type="component" value="Unassembled WGS sequence"/>
</dbReference>
<dbReference type="PANTHER" id="PTHR21661">
    <property type="entry name" value="EPOXIDE HYDROLASE 1-RELATED"/>
    <property type="match status" value="1"/>
</dbReference>
<protein>
    <submittedName>
        <fullName evidence="5">Epoxide hydrolase</fullName>
    </submittedName>
</protein>
<evidence type="ECO:0000256" key="1">
    <source>
        <dbReference type="ARBA" id="ARBA00010088"/>
    </source>
</evidence>
<dbReference type="OrthoDB" id="7130006at2759"/>